<evidence type="ECO:0000313" key="2">
    <source>
        <dbReference type="EMBL" id="CAK0797291.1"/>
    </source>
</evidence>
<sequence length="127" mass="13415">REGERGRGGAAGSPGCRQQEGARRSRRSSGCSTRSTLGGAGWTSPLSPSAAHGETESPPELRRSAAQPRSGLRQQAPAGPVGPRGRQAPSEPGFPREPPRPPRRWQLLGDGARRLEHGLQPSARSAR</sequence>
<name>A0ABN9PZR5_9DINO</name>
<accession>A0ABN9PZR5</accession>
<dbReference type="Proteomes" id="UP001189429">
    <property type="component" value="Unassembled WGS sequence"/>
</dbReference>
<organism evidence="2 3">
    <name type="scientific">Prorocentrum cordatum</name>
    <dbReference type="NCBI Taxonomy" id="2364126"/>
    <lineage>
        <taxon>Eukaryota</taxon>
        <taxon>Sar</taxon>
        <taxon>Alveolata</taxon>
        <taxon>Dinophyceae</taxon>
        <taxon>Prorocentrales</taxon>
        <taxon>Prorocentraceae</taxon>
        <taxon>Prorocentrum</taxon>
    </lineage>
</organism>
<evidence type="ECO:0000313" key="3">
    <source>
        <dbReference type="Proteomes" id="UP001189429"/>
    </source>
</evidence>
<feature type="non-terminal residue" evidence="2">
    <location>
        <position position="127"/>
    </location>
</feature>
<gene>
    <name evidence="2" type="ORF">PCOR1329_LOCUS6425</name>
</gene>
<reference evidence="2" key="1">
    <citation type="submission" date="2023-10" db="EMBL/GenBank/DDBJ databases">
        <authorList>
            <person name="Chen Y."/>
            <person name="Shah S."/>
            <person name="Dougan E. K."/>
            <person name="Thang M."/>
            <person name="Chan C."/>
        </authorList>
    </citation>
    <scope>NUCLEOTIDE SEQUENCE [LARGE SCALE GENOMIC DNA]</scope>
</reference>
<feature type="compositionally biased region" description="Basic and acidic residues" evidence="1">
    <location>
        <begin position="53"/>
        <end position="63"/>
    </location>
</feature>
<feature type="non-terminal residue" evidence="2">
    <location>
        <position position="1"/>
    </location>
</feature>
<evidence type="ECO:0000256" key="1">
    <source>
        <dbReference type="SAM" id="MobiDB-lite"/>
    </source>
</evidence>
<keyword evidence="3" id="KW-1185">Reference proteome</keyword>
<comment type="caution">
    <text evidence="2">The sequence shown here is derived from an EMBL/GenBank/DDBJ whole genome shotgun (WGS) entry which is preliminary data.</text>
</comment>
<dbReference type="EMBL" id="CAUYUJ010001724">
    <property type="protein sequence ID" value="CAK0797291.1"/>
    <property type="molecule type" value="Genomic_DNA"/>
</dbReference>
<protein>
    <submittedName>
        <fullName evidence="2">Uncharacterized protein</fullName>
    </submittedName>
</protein>
<feature type="region of interest" description="Disordered" evidence="1">
    <location>
        <begin position="1"/>
        <end position="127"/>
    </location>
</feature>
<proteinExistence type="predicted"/>